<evidence type="ECO:0000313" key="2">
    <source>
        <dbReference type="EMBL" id="GLI69900.1"/>
    </source>
</evidence>
<evidence type="ECO:0000313" key="3">
    <source>
        <dbReference type="Proteomes" id="UP001165090"/>
    </source>
</evidence>
<feature type="compositionally biased region" description="Pro residues" evidence="1">
    <location>
        <begin position="305"/>
        <end position="321"/>
    </location>
</feature>
<sequence length="321" mass="33987">MSAALSSAHGGTATATVFAGEQLGQLSVGVTTCKDGQERAEAAKSSRWFGSCPHPPAISRPHHARRIHAAEMPHQRLTPYSPLSRWQFPRWHIPFYHPAILSLHLLLLLPLLLGWLPFSRGTTTCPSPVTNCTASDIVQYAINVSASPAPKDPLAANISALLGAPDYAGSRCLGGGAMTSVERQEVFSLSGGNSSDHSTTQLTLTFDVSVYMRQVGIYIVSAVQPNSTDSMAAILDDGKSTVVKVTCATDRTSSCLGKTASEQPFWVVCNGTPTIGPMKMIRLKVDDTVAIDAVYMVGYSASGSLPPPQPSPPSPPPPLLP</sequence>
<feature type="non-terminal residue" evidence="2">
    <location>
        <position position="321"/>
    </location>
</feature>
<dbReference type="EMBL" id="BSDZ01000089">
    <property type="protein sequence ID" value="GLI69900.1"/>
    <property type="molecule type" value="Genomic_DNA"/>
</dbReference>
<organism evidence="2 3">
    <name type="scientific">Volvox africanus</name>
    <dbReference type="NCBI Taxonomy" id="51714"/>
    <lineage>
        <taxon>Eukaryota</taxon>
        <taxon>Viridiplantae</taxon>
        <taxon>Chlorophyta</taxon>
        <taxon>core chlorophytes</taxon>
        <taxon>Chlorophyceae</taxon>
        <taxon>CS clade</taxon>
        <taxon>Chlamydomonadales</taxon>
        <taxon>Volvocaceae</taxon>
        <taxon>Volvox</taxon>
    </lineage>
</organism>
<proteinExistence type="predicted"/>
<comment type="caution">
    <text evidence="2">The sequence shown here is derived from an EMBL/GenBank/DDBJ whole genome shotgun (WGS) entry which is preliminary data.</text>
</comment>
<name>A0ABQ5SIV8_9CHLO</name>
<dbReference type="Proteomes" id="UP001165090">
    <property type="component" value="Unassembled WGS sequence"/>
</dbReference>
<protein>
    <recommendedName>
        <fullName evidence="4">Pherophorin domain-containing protein</fullName>
    </recommendedName>
</protein>
<feature type="region of interest" description="Disordered" evidence="1">
    <location>
        <begin position="302"/>
        <end position="321"/>
    </location>
</feature>
<accession>A0ABQ5SIV8</accession>
<reference evidence="2 3" key="1">
    <citation type="journal article" date="2023" name="IScience">
        <title>Expanded male sex-determining region conserved during the evolution of homothallism in the green alga Volvox.</title>
        <authorList>
            <person name="Yamamoto K."/>
            <person name="Matsuzaki R."/>
            <person name="Mahakham W."/>
            <person name="Heman W."/>
            <person name="Sekimoto H."/>
            <person name="Kawachi M."/>
            <person name="Minakuchi Y."/>
            <person name="Toyoda A."/>
            <person name="Nozaki H."/>
        </authorList>
    </citation>
    <scope>NUCLEOTIDE SEQUENCE [LARGE SCALE GENOMIC DNA]</scope>
    <source>
        <strain evidence="2 3">NIES-4468</strain>
    </source>
</reference>
<evidence type="ECO:0008006" key="4">
    <source>
        <dbReference type="Google" id="ProtNLM"/>
    </source>
</evidence>
<gene>
    <name evidence="2" type="ORF">VaNZ11_014557</name>
</gene>
<evidence type="ECO:0000256" key="1">
    <source>
        <dbReference type="SAM" id="MobiDB-lite"/>
    </source>
</evidence>
<keyword evidence="3" id="KW-1185">Reference proteome</keyword>